<evidence type="ECO:0000256" key="5">
    <source>
        <dbReference type="ARBA" id="ARBA00022989"/>
    </source>
</evidence>
<feature type="transmembrane region" description="Helical" evidence="7">
    <location>
        <begin position="99"/>
        <end position="120"/>
    </location>
</feature>
<feature type="transmembrane region" description="Helical" evidence="7">
    <location>
        <begin position="12"/>
        <end position="29"/>
    </location>
</feature>
<dbReference type="InterPro" id="IPR045621">
    <property type="entry name" value="BPD_transp_1_N"/>
</dbReference>
<dbReference type="PROSITE" id="PS50928">
    <property type="entry name" value="ABC_TM1"/>
    <property type="match status" value="1"/>
</dbReference>
<name>A0ABT9N6E0_9ACTN</name>
<comment type="caution">
    <text evidence="9">The sequence shown here is derived from an EMBL/GenBank/DDBJ whole genome shotgun (WGS) entry which is preliminary data.</text>
</comment>
<feature type="transmembrane region" description="Helical" evidence="7">
    <location>
        <begin position="171"/>
        <end position="190"/>
    </location>
</feature>
<evidence type="ECO:0000259" key="8">
    <source>
        <dbReference type="PROSITE" id="PS50928"/>
    </source>
</evidence>
<evidence type="ECO:0000256" key="3">
    <source>
        <dbReference type="ARBA" id="ARBA00022475"/>
    </source>
</evidence>
<keyword evidence="4 7" id="KW-0812">Transmembrane</keyword>
<evidence type="ECO:0000256" key="7">
    <source>
        <dbReference type="RuleBase" id="RU363032"/>
    </source>
</evidence>
<feature type="transmembrane region" description="Helical" evidence="7">
    <location>
        <begin position="233"/>
        <end position="255"/>
    </location>
</feature>
<organism evidence="9 10">
    <name type="scientific">Catenuloplanes nepalensis</name>
    <dbReference type="NCBI Taxonomy" id="587533"/>
    <lineage>
        <taxon>Bacteria</taxon>
        <taxon>Bacillati</taxon>
        <taxon>Actinomycetota</taxon>
        <taxon>Actinomycetes</taxon>
        <taxon>Micromonosporales</taxon>
        <taxon>Micromonosporaceae</taxon>
        <taxon>Catenuloplanes</taxon>
    </lineage>
</organism>
<dbReference type="Proteomes" id="UP001240984">
    <property type="component" value="Unassembled WGS sequence"/>
</dbReference>
<sequence>MIRYIVRRLLQGVLTFFGATFVVYALMFANQDNPLQALAGERPISENVRQALTERYHLNEPFIVQYGYYMRGLFQGDFGTSLTDRKISELLENAWPNTAQLAIMAVIFAAVIGIVAGVVAGIRRASIFDHSTLIITLVLISIPIVVLAPLMQLFFGVELRWFPATAGANPTFYALLLPAMVLGAGSLATYSRLTRTSVVENLRADYVRTAKAKGLTRNRVIGVHVLRNSLIPVITYIGVDLGGLMAGAIVTEGVFNIPGVGSQLFRGITTEDGPLVVGFVSVLVIIFIVANLIVDLLYAVLDPRIRYE</sequence>
<dbReference type="Pfam" id="PF00528">
    <property type="entry name" value="BPD_transp_1"/>
    <property type="match status" value="1"/>
</dbReference>
<feature type="transmembrane region" description="Helical" evidence="7">
    <location>
        <begin position="132"/>
        <end position="151"/>
    </location>
</feature>
<evidence type="ECO:0000256" key="1">
    <source>
        <dbReference type="ARBA" id="ARBA00004651"/>
    </source>
</evidence>
<keyword evidence="10" id="KW-1185">Reference proteome</keyword>
<feature type="domain" description="ABC transmembrane type-1" evidence="8">
    <location>
        <begin position="95"/>
        <end position="298"/>
    </location>
</feature>
<evidence type="ECO:0000313" key="9">
    <source>
        <dbReference type="EMBL" id="MDP9799268.1"/>
    </source>
</evidence>
<protein>
    <submittedName>
        <fullName evidence="9">Oligopeptide transport system permease protein</fullName>
    </submittedName>
</protein>
<gene>
    <name evidence="9" type="ORF">J2S43_007780</name>
</gene>
<keyword evidence="2 7" id="KW-0813">Transport</keyword>
<dbReference type="Gene3D" id="1.10.3720.10">
    <property type="entry name" value="MetI-like"/>
    <property type="match status" value="1"/>
</dbReference>
<dbReference type="EMBL" id="JAUSRA010000001">
    <property type="protein sequence ID" value="MDP9799268.1"/>
    <property type="molecule type" value="Genomic_DNA"/>
</dbReference>
<comment type="subcellular location">
    <subcellularLocation>
        <location evidence="1 7">Cell membrane</location>
        <topology evidence="1 7">Multi-pass membrane protein</topology>
    </subcellularLocation>
</comment>
<evidence type="ECO:0000256" key="4">
    <source>
        <dbReference type="ARBA" id="ARBA00022692"/>
    </source>
</evidence>
<proteinExistence type="inferred from homology"/>
<dbReference type="SUPFAM" id="SSF161098">
    <property type="entry name" value="MetI-like"/>
    <property type="match status" value="1"/>
</dbReference>
<comment type="similarity">
    <text evidence="7">Belongs to the binding-protein-dependent transport system permease family.</text>
</comment>
<evidence type="ECO:0000256" key="2">
    <source>
        <dbReference type="ARBA" id="ARBA00022448"/>
    </source>
</evidence>
<keyword evidence="3" id="KW-1003">Cell membrane</keyword>
<dbReference type="Pfam" id="PF19300">
    <property type="entry name" value="BPD_transp_1_N"/>
    <property type="match status" value="1"/>
</dbReference>
<dbReference type="InterPro" id="IPR035906">
    <property type="entry name" value="MetI-like_sf"/>
</dbReference>
<feature type="transmembrane region" description="Helical" evidence="7">
    <location>
        <begin position="275"/>
        <end position="301"/>
    </location>
</feature>
<dbReference type="InterPro" id="IPR000515">
    <property type="entry name" value="MetI-like"/>
</dbReference>
<dbReference type="PANTHER" id="PTHR43163">
    <property type="entry name" value="DIPEPTIDE TRANSPORT SYSTEM PERMEASE PROTEIN DPPB-RELATED"/>
    <property type="match status" value="1"/>
</dbReference>
<evidence type="ECO:0000256" key="6">
    <source>
        <dbReference type="ARBA" id="ARBA00023136"/>
    </source>
</evidence>
<keyword evidence="5 7" id="KW-1133">Transmembrane helix</keyword>
<reference evidence="9 10" key="1">
    <citation type="submission" date="2023-07" db="EMBL/GenBank/DDBJ databases">
        <title>Sequencing the genomes of 1000 actinobacteria strains.</title>
        <authorList>
            <person name="Klenk H.-P."/>
        </authorList>
    </citation>
    <scope>NUCLEOTIDE SEQUENCE [LARGE SCALE GENOMIC DNA]</scope>
    <source>
        <strain evidence="9 10">DSM 44710</strain>
    </source>
</reference>
<keyword evidence="6 7" id="KW-0472">Membrane</keyword>
<accession>A0ABT9N6E0</accession>
<dbReference type="PANTHER" id="PTHR43163:SF7">
    <property type="entry name" value="DIPEPTIDE-TRANSPORT INTEGRAL MEMBRANE PROTEIN ABC TRANSPORTER DPPB-RELATED"/>
    <property type="match status" value="1"/>
</dbReference>
<evidence type="ECO:0000313" key="10">
    <source>
        <dbReference type="Proteomes" id="UP001240984"/>
    </source>
</evidence>
<dbReference type="CDD" id="cd06261">
    <property type="entry name" value="TM_PBP2"/>
    <property type="match status" value="1"/>
</dbReference>
<dbReference type="RefSeq" id="WP_306838009.1">
    <property type="nucleotide sequence ID" value="NZ_JAUSRA010000001.1"/>
</dbReference>